<sequence length="166" mass="16146">MRALLLILAMGLAGCDGAAAPDAGTDPPAAASASPASPGAEPPTPPPPAPALPGLRPLGAARVAAEIGAGPRCALSDGGRVLMAVSARGAVIDDQGRIVRLARDAGDGIAAGGRFAADDLAVEVRPGGEIGRAGDGVVRDAGAAIVRDRHGFSVSHGLRWTCAPGA</sequence>
<name>A0A4Y8ZP66_9SPHN</name>
<dbReference type="Proteomes" id="UP000298213">
    <property type="component" value="Unassembled WGS sequence"/>
</dbReference>
<feature type="signal peptide" evidence="2">
    <location>
        <begin position="1"/>
        <end position="18"/>
    </location>
</feature>
<proteinExistence type="predicted"/>
<evidence type="ECO:0000313" key="3">
    <source>
        <dbReference type="EMBL" id="TFI56945.1"/>
    </source>
</evidence>
<feature type="chain" id="PRO_5021270966" evidence="2">
    <location>
        <begin position="19"/>
        <end position="166"/>
    </location>
</feature>
<protein>
    <submittedName>
        <fullName evidence="3">Uncharacterized protein</fullName>
    </submittedName>
</protein>
<comment type="caution">
    <text evidence="3">The sequence shown here is derived from an EMBL/GenBank/DDBJ whole genome shotgun (WGS) entry which is preliminary data.</text>
</comment>
<feature type="region of interest" description="Disordered" evidence="1">
    <location>
        <begin position="22"/>
        <end position="55"/>
    </location>
</feature>
<dbReference type="PROSITE" id="PS51257">
    <property type="entry name" value="PROKAR_LIPOPROTEIN"/>
    <property type="match status" value="1"/>
</dbReference>
<evidence type="ECO:0000256" key="1">
    <source>
        <dbReference type="SAM" id="MobiDB-lite"/>
    </source>
</evidence>
<keyword evidence="2" id="KW-0732">Signal</keyword>
<organism evidence="3 4">
    <name type="scientific">Sphingomonas parva</name>
    <dbReference type="NCBI Taxonomy" id="2555898"/>
    <lineage>
        <taxon>Bacteria</taxon>
        <taxon>Pseudomonadati</taxon>
        <taxon>Pseudomonadota</taxon>
        <taxon>Alphaproteobacteria</taxon>
        <taxon>Sphingomonadales</taxon>
        <taxon>Sphingomonadaceae</taxon>
        <taxon>Sphingomonas</taxon>
    </lineage>
</organism>
<gene>
    <name evidence="3" type="ORF">E2493_17625</name>
</gene>
<evidence type="ECO:0000313" key="4">
    <source>
        <dbReference type="Proteomes" id="UP000298213"/>
    </source>
</evidence>
<feature type="compositionally biased region" description="Low complexity" evidence="1">
    <location>
        <begin position="22"/>
        <end position="39"/>
    </location>
</feature>
<reference evidence="3 4" key="1">
    <citation type="submission" date="2019-03" db="EMBL/GenBank/DDBJ databases">
        <title>Genome sequence of Sphingomonas sp. 17J27-24.</title>
        <authorList>
            <person name="Kim M."/>
            <person name="Maeng S."/>
            <person name="Sathiyaraj S."/>
        </authorList>
    </citation>
    <scope>NUCLEOTIDE SEQUENCE [LARGE SCALE GENOMIC DNA]</scope>
    <source>
        <strain evidence="3 4">17J27-24</strain>
    </source>
</reference>
<feature type="compositionally biased region" description="Pro residues" evidence="1">
    <location>
        <begin position="40"/>
        <end position="51"/>
    </location>
</feature>
<accession>A0A4Y8ZP66</accession>
<evidence type="ECO:0000256" key="2">
    <source>
        <dbReference type="SAM" id="SignalP"/>
    </source>
</evidence>
<dbReference type="AlphaFoldDB" id="A0A4Y8ZP66"/>
<dbReference type="EMBL" id="SPDV01000045">
    <property type="protein sequence ID" value="TFI56945.1"/>
    <property type="molecule type" value="Genomic_DNA"/>
</dbReference>
<dbReference type="RefSeq" id="WP_135089547.1">
    <property type="nucleotide sequence ID" value="NZ_SPDV01000045.1"/>
</dbReference>
<keyword evidence="4" id="KW-1185">Reference proteome</keyword>